<feature type="compositionally biased region" description="Basic and acidic residues" evidence="1">
    <location>
        <begin position="143"/>
        <end position="155"/>
    </location>
</feature>
<evidence type="ECO:0000313" key="4">
    <source>
        <dbReference type="Proteomes" id="UP001151760"/>
    </source>
</evidence>
<feature type="region of interest" description="Disordered" evidence="1">
    <location>
        <begin position="143"/>
        <end position="180"/>
    </location>
</feature>
<feature type="transmembrane region" description="Helical" evidence="2">
    <location>
        <begin position="24"/>
        <end position="47"/>
    </location>
</feature>
<reference evidence="3" key="2">
    <citation type="submission" date="2022-01" db="EMBL/GenBank/DDBJ databases">
        <authorList>
            <person name="Yamashiro T."/>
            <person name="Shiraishi A."/>
            <person name="Satake H."/>
            <person name="Nakayama K."/>
        </authorList>
    </citation>
    <scope>NUCLEOTIDE SEQUENCE</scope>
</reference>
<dbReference type="Proteomes" id="UP001151760">
    <property type="component" value="Unassembled WGS sequence"/>
</dbReference>
<reference evidence="3" key="1">
    <citation type="journal article" date="2022" name="Int. J. Mol. Sci.">
        <title>Draft Genome of Tanacetum Coccineum: Genomic Comparison of Closely Related Tanacetum-Family Plants.</title>
        <authorList>
            <person name="Yamashiro T."/>
            <person name="Shiraishi A."/>
            <person name="Nakayama K."/>
            <person name="Satake H."/>
        </authorList>
    </citation>
    <scope>NUCLEOTIDE SEQUENCE</scope>
</reference>
<name>A0ABQ4ZNR5_9ASTR</name>
<keyword evidence="4" id="KW-1185">Reference proteome</keyword>
<proteinExistence type="predicted"/>
<comment type="caution">
    <text evidence="3">The sequence shown here is derived from an EMBL/GenBank/DDBJ whole genome shotgun (WGS) entry which is preliminary data.</text>
</comment>
<protein>
    <recommendedName>
        <fullName evidence="5">Transposase</fullName>
    </recommendedName>
</protein>
<evidence type="ECO:0000313" key="3">
    <source>
        <dbReference type="EMBL" id="GJS90961.1"/>
    </source>
</evidence>
<dbReference type="EMBL" id="BQNB010011468">
    <property type="protein sequence ID" value="GJS90961.1"/>
    <property type="molecule type" value="Genomic_DNA"/>
</dbReference>
<organism evidence="3 4">
    <name type="scientific">Tanacetum coccineum</name>
    <dbReference type="NCBI Taxonomy" id="301880"/>
    <lineage>
        <taxon>Eukaryota</taxon>
        <taxon>Viridiplantae</taxon>
        <taxon>Streptophyta</taxon>
        <taxon>Embryophyta</taxon>
        <taxon>Tracheophyta</taxon>
        <taxon>Spermatophyta</taxon>
        <taxon>Magnoliopsida</taxon>
        <taxon>eudicotyledons</taxon>
        <taxon>Gunneridae</taxon>
        <taxon>Pentapetalae</taxon>
        <taxon>asterids</taxon>
        <taxon>campanulids</taxon>
        <taxon>Asterales</taxon>
        <taxon>Asteraceae</taxon>
        <taxon>Asteroideae</taxon>
        <taxon>Anthemideae</taxon>
        <taxon>Anthemidinae</taxon>
        <taxon>Tanacetum</taxon>
    </lineage>
</organism>
<gene>
    <name evidence="3" type="ORF">Tco_0773597</name>
</gene>
<evidence type="ECO:0000256" key="2">
    <source>
        <dbReference type="SAM" id="Phobius"/>
    </source>
</evidence>
<evidence type="ECO:0000256" key="1">
    <source>
        <dbReference type="SAM" id="MobiDB-lite"/>
    </source>
</evidence>
<accession>A0ABQ4ZNR5</accession>
<keyword evidence="2" id="KW-0812">Transmembrane</keyword>
<keyword evidence="2" id="KW-1133">Transmembrane helix</keyword>
<evidence type="ECO:0008006" key="5">
    <source>
        <dbReference type="Google" id="ProtNLM"/>
    </source>
</evidence>
<keyword evidence="2" id="KW-0472">Membrane</keyword>
<sequence>MNQNNEDRQLSVFEIDANDDETDVVFFGASVILLMVFVGNDFEVFVLEPKLFLLFAVNHCIVARQHLKLAAMVEFVIAHGEWKQCVPWQGNTTRVVFAAMVLDEYIVGDEDTTAFVSLLFCDYHSLLDRNGYSLKDKNEAKIDKTEHGNGKSVKDRSRRHVHLKWANPHPFNGSGQPTKP</sequence>